<feature type="region of interest" description="Disordered" evidence="1">
    <location>
        <begin position="187"/>
        <end position="315"/>
    </location>
</feature>
<feature type="region of interest" description="Disordered" evidence="1">
    <location>
        <begin position="15"/>
        <end position="44"/>
    </location>
</feature>
<protein>
    <submittedName>
        <fullName evidence="2">Uncharacterized protein</fullName>
    </submittedName>
</protein>
<feature type="compositionally biased region" description="Low complexity" evidence="1">
    <location>
        <begin position="146"/>
        <end position="159"/>
    </location>
</feature>
<gene>
    <name evidence="2" type="ORF">DD237_007397</name>
</gene>
<dbReference type="VEuPathDB" id="FungiDB:DD237_007397"/>
<reference evidence="2 3" key="1">
    <citation type="submission" date="2018-06" db="EMBL/GenBank/DDBJ databases">
        <title>Comparative genomics of downy mildews reveals potential adaptations to biotrophy.</title>
        <authorList>
            <person name="Fletcher K."/>
            <person name="Klosterman S.J."/>
            <person name="Derevnina L."/>
            <person name="Martin F."/>
            <person name="Koike S."/>
            <person name="Reyes Chin-Wo S."/>
            <person name="Mou B."/>
            <person name="Michelmore R."/>
        </authorList>
    </citation>
    <scope>NUCLEOTIDE SEQUENCE [LARGE SCALE GENOMIC DNA]</scope>
    <source>
        <strain evidence="2 3">R13</strain>
    </source>
</reference>
<sequence length="326" mass="35009">MGGLRGATWRVIPEFATKRSRDQDYQDDPDDCEGTQGETGEAAVVPRHLDYAASRAASGAAVELIDQQGPGVAEEGAEDHATCPHVGPREKISGGVAAPSHRGDDASRVGSGAAKNLDHRQGPEEAEAATGEGGARPRPVTPEGVPAAATKAAAAAPKPAKARKGYTPYKVVERDALLKRLERRRVAEKAAGAGKRVPEMAKGGGKTGTTVSQPELSPEEEKARVERMVAERNARARQQAVREKRVAAMTIRPEEAPRVQKPTEGEQGRTLPNQTVREEDDEEEEERETTQEPPRPGRVPVSSWYQAPVSHNESKILLLKHGEKCS</sequence>
<accession>A0A3R7WR77</accession>
<evidence type="ECO:0000313" key="3">
    <source>
        <dbReference type="Proteomes" id="UP000286097"/>
    </source>
</evidence>
<feature type="compositionally biased region" description="Basic and acidic residues" evidence="1">
    <location>
        <begin position="78"/>
        <end position="92"/>
    </location>
</feature>
<evidence type="ECO:0000313" key="2">
    <source>
        <dbReference type="EMBL" id="RQM15623.1"/>
    </source>
</evidence>
<feature type="compositionally biased region" description="Basic and acidic residues" evidence="1">
    <location>
        <begin position="219"/>
        <end position="267"/>
    </location>
</feature>
<organism evidence="2 3">
    <name type="scientific">Peronospora effusa</name>
    <dbReference type="NCBI Taxonomy" id="542832"/>
    <lineage>
        <taxon>Eukaryota</taxon>
        <taxon>Sar</taxon>
        <taxon>Stramenopiles</taxon>
        <taxon>Oomycota</taxon>
        <taxon>Peronosporomycetes</taxon>
        <taxon>Peronosporales</taxon>
        <taxon>Peronosporaceae</taxon>
        <taxon>Peronospora</taxon>
    </lineage>
</organism>
<dbReference type="EMBL" id="QKXF01000149">
    <property type="protein sequence ID" value="RQM15623.1"/>
    <property type="molecule type" value="Genomic_DNA"/>
</dbReference>
<dbReference type="Proteomes" id="UP000286097">
    <property type="component" value="Unassembled WGS sequence"/>
</dbReference>
<feature type="region of interest" description="Disordered" evidence="1">
    <location>
        <begin position="66"/>
        <end position="167"/>
    </location>
</feature>
<dbReference type="AlphaFoldDB" id="A0A3R7WR77"/>
<comment type="caution">
    <text evidence="2">The sequence shown here is derived from an EMBL/GenBank/DDBJ whole genome shotgun (WGS) entry which is preliminary data.</text>
</comment>
<feature type="compositionally biased region" description="Acidic residues" evidence="1">
    <location>
        <begin position="278"/>
        <end position="287"/>
    </location>
</feature>
<evidence type="ECO:0000256" key="1">
    <source>
        <dbReference type="SAM" id="MobiDB-lite"/>
    </source>
</evidence>
<name>A0A3R7WR77_9STRA</name>
<proteinExistence type="predicted"/>